<dbReference type="InterPro" id="IPR027417">
    <property type="entry name" value="P-loop_NTPase"/>
</dbReference>
<dbReference type="AlphaFoldDB" id="F8P905"/>
<organism>
    <name type="scientific">Serpula lacrymans var. lacrymans (strain S7.9)</name>
    <name type="common">Dry rot fungus</name>
    <dbReference type="NCBI Taxonomy" id="578457"/>
    <lineage>
        <taxon>Eukaryota</taxon>
        <taxon>Fungi</taxon>
        <taxon>Dikarya</taxon>
        <taxon>Basidiomycota</taxon>
        <taxon>Agaricomycotina</taxon>
        <taxon>Agaricomycetes</taxon>
        <taxon>Agaricomycetidae</taxon>
        <taxon>Boletales</taxon>
        <taxon>Coniophorineae</taxon>
        <taxon>Serpulaceae</taxon>
        <taxon>Serpula</taxon>
    </lineage>
</organism>
<gene>
    <name evidence="3" type="ORF">SERLADRAFT_477452</name>
</gene>
<keyword evidence="1" id="KW-0677">Repeat</keyword>
<name>F8P905_SERL9</name>
<dbReference type="GeneID" id="18820993"/>
<evidence type="ECO:0000256" key="1">
    <source>
        <dbReference type="ARBA" id="ARBA00022737"/>
    </source>
</evidence>
<dbReference type="Proteomes" id="UP000008064">
    <property type="component" value="Unassembled WGS sequence"/>
</dbReference>
<dbReference type="PANTHER" id="PTHR10039:SF17">
    <property type="entry name" value="FUNGAL STAND N-TERMINAL GOODBYE DOMAIN-CONTAINING PROTEIN-RELATED"/>
    <property type="match status" value="1"/>
</dbReference>
<feature type="domain" description="Nephrocystin 3-like N-terminal" evidence="2">
    <location>
        <begin position="8"/>
        <end position="129"/>
    </location>
</feature>
<proteinExistence type="predicted"/>
<dbReference type="Gene3D" id="3.40.50.300">
    <property type="entry name" value="P-loop containing nucleotide triphosphate hydrolases"/>
    <property type="match status" value="1"/>
</dbReference>
<evidence type="ECO:0000313" key="3">
    <source>
        <dbReference type="EMBL" id="EGO20134.1"/>
    </source>
</evidence>
<dbReference type="OrthoDB" id="538223at2759"/>
<dbReference type="KEGG" id="sla:SERLADRAFT_477452"/>
<protein>
    <recommendedName>
        <fullName evidence="2">Nephrocystin 3-like N-terminal domain-containing protein</fullName>
    </recommendedName>
</protein>
<accession>F8P905</accession>
<evidence type="ECO:0000259" key="2">
    <source>
        <dbReference type="Pfam" id="PF24883"/>
    </source>
</evidence>
<dbReference type="HOGENOM" id="CLU_000288_6_10_1"/>
<dbReference type="InterPro" id="IPR056884">
    <property type="entry name" value="NPHP3-like_N"/>
</dbReference>
<reference evidence="3" key="1">
    <citation type="submission" date="2011-04" db="EMBL/GenBank/DDBJ databases">
        <title>Evolution of plant cell wall degrading machinery underlies the functional diversity of forest fungi.</title>
        <authorList>
            <consortium name="US DOE Joint Genome Institute (JGI-PGF)"/>
            <person name="Eastwood D.C."/>
            <person name="Floudas D."/>
            <person name="Binder M."/>
            <person name="Majcherczyk A."/>
            <person name="Schneider P."/>
            <person name="Aerts A."/>
            <person name="Asiegbu F.O."/>
            <person name="Baker S.E."/>
            <person name="Barry K."/>
            <person name="Bendiksby M."/>
            <person name="Blumentritt M."/>
            <person name="Coutinho P.M."/>
            <person name="Cullen D."/>
            <person name="Cullen D."/>
            <person name="Gathman A."/>
            <person name="Goodell B."/>
            <person name="Henrissat B."/>
            <person name="Ihrmark K."/>
            <person name="Kauserud H."/>
            <person name="Kohler A."/>
            <person name="LaButti K."/>
            <person name="Lapidus A."/>
            <person name="Lavin J.L."/>
            <person name="Lee Y.-H."/>
            <person name="Lindquist E."/>
            <person name="Lilly W."/>
            <person name="Lucas S."/>
            <person name="Morin E."/>
            <person name="Murat C."/>
            <person name="Oguiza J.A."/>
            <person name="Park J."/>
            <person name="Pisabarro A.G."/>
            <person name="Riley R."/>
            <person name="Rosling A."/>
            <person name="Salamov A."/>
            <person name="Schmidt O."/>
            <person name="Schmutz J."/>
            <person name="Skrede I."/>
            <person name="Stenlid J."/>
            <person name="Wiebenga A."/>
            <person name="Xie X."/>
            <person name="Kues U."/>
            <person name="Hibbett D.S."/>
            <person name="Hoffmeister D."/>
            <person name="Hogberg N."/>
            <person name="Martin F."/>
            <person name="Grigoriev I.V."/>
            <person name="Watkinson S.C."/>
        </authorList>
    </citation>
    <scope>NUCLEOTIDE SEQUENCE</scope>
    <source>
        <strain evidence="3">S7.9</strain>
    </source>
</reference>
<dbReference type="Pfam" id="PF24883">
    <property type="entry name" value="NPHP3_N"/>
    <property type="match status" value="1"/>
</dbReference>
<dbReference type="RefSeq" id="XP_007322879.1">
    <property type="nucleotide sequence ID" value="XM_007322817.1"/>
</dbReference>
<dbReference type="EMBL" id="GL945441">
    <property type="protein sequence ID" value="EGO20134.1"/>
    <property type="molecule type" value="Genomic_DNA"/>
</dbReference>
<dbReference type="PANTHER" id="PTHR10039">
    <property type="entry name" value="AMELOGENIN"/>
    <property type="match status" value="1"/>
</dbReference>
<sequence>MKKRLLGGFFSFRRDDAALSNPTALWRTIADQIAKFDPMFKSIIIKTLKDNLVDPQRPNIHDHFDSLIVESINAYFKEDQQDQRYPVFVVDALDECGESSEEPQRKALLETLTEWSSLSKMFKLIITSRDDRIPSKFREACEDVVLPTGDHVTHTATDDIRAFFNNRFGELKDKFRTLRTTDWPGTEVVEQLTDRAAGLFIWAETAMRFLEKGDPQTRLKIIRSGGPLDIQNSVNHLYQQITTNAWDSIGDIGNVVQPLLGAIVHAKVPLSLKFLEDFIASCGTMDDSIAVAIDRVLAELTSVISVGKDEVVRIEHLSFMEFLVESDLCPDAFRIRRARGI</sequence>